<dbReference type="OrthoDB" id="9766487at2"/>
<dbReference type="SUPFAM" id="SSF55486">
    <property type="entry name" value="Metalloproteases ('zincins'), catalytic domain"/>
    <property type="match status" value="1"/>
</dbReference>
<reference evidence="9 10" key="1">
    <citation type="submission" date="2019-01" db="EMBL/GenBank/DDBJ databases">
        <authorList>
            <person name="Chen W.-M."/>
        </authorList>
    </citation>
    <scope>NUCLEOTIDE SEQUENCE [LARGE SCALE GENOMIC DNA]</scope>
    <source>
        <strain evidence="9 10">KYPY4</strain>
    </source>
</reference>
<gene>
    <name evidence="9" type="primary">pepF</name>
    <name evidence="9" type="ORF">EOE66_19700</name>
</gene>
<evidence type="ECO:0000313" key="10">
    <source>
        <dbReference type="Proteomes" id="UP000285575"/>
    </source>
</evidence>
<keyword evidence="5 6" id="KW-0482">Metalloprotease</keyword>
<evidence type="ECO:0000256" key="2">
    <source>
        <dbReference type="ARBA" id="ARBA00022723"/>
    </source>
</evidence>
<dbReference type="Gene3D" id="1.10.1370.20">
    <property type="entry name" value="Oligoendopeptidase f, C-terminal domain"/>
    <property type="match status" value="1"/>
</dbReference>
<comment type="cofactor">
    <cofactor evidence="6">
        <name>Zn(2+)</name>
        <dbReference type="ChEBI" id="CHEBI:29105"/>
    </cofactor>
    <text evidence="6">Binds 1 zinc ion.</text>
</comment>
<dbReference type="AlphaFoldDB" id="A0A437RAY9"/>
<dbReference type="PANTHER" id="PTHR11804">
    <property type="entry name" value="PROTEASE M3 THIMET OLIGOPEPTIDASE-RELATED"/>
    <property type="match status" value="1"/>
</dbReference>
<name>A0A437RAY9_9BURK</name>
<dbReference type="PANTHER" id="PTHR11804:SF45">
    <property type="entry name" value="SIMILAR TO OLIGOENDOPEPTIDASE"/>
    <property type="match status" value="1"/>
</dbReference>
<dbReference type="EC" id="3.4.24.-" evidence="6"/>
<dbReference type="Gene3D" id="1.20.140.70">
    <property type="entry name" value="Oligopeptidase f, N-terminal domain"/>
    <property type="match status" value="1"/>
</dbReference>
<dbReference type="RefSeq" id="WP_128230441.1">
    <property type="nucleotide sequence ID" value="NZ_SACR01000006.1"/>
</dbReference>
<feature type="domain" description="Peptidase M3A/M3B catalytic" evidence="7">
    <location>
        <begin position="210"/>
        <end position="585"/>
    </location>
</feature>
<evidence type="ECO:0000256" key="5">
    <source>
        <dbReference type="ARBA" id="ARBA00023049"/>
    </source>
</evidence>
<feature type="domain" description="Oligopeptidase F N-terminal" evidence="8">
    <location>
        <begin position="114"/>
        <end position="183"/>
    </location>
</feature>
<dbReference type="EMBL" id="SACR01000006">
    <property type="protein sequence ID" value="RVU43882.1"/>
    <property type="molecule type" value="Genomic_DNA"/>
</dbReference>
<dbReference type="Pfam" id="PF01432">
    <property type="entry name" value="Peptidase_M3"/>
    <property type="match status" value="1"/>
</dbReference>
<dbReference type="InterPro" id="IPR042088">
    <property type="entry name" value="OligoPept_F_C"/>
</dbReference>
<evidence type="ECO:0000256" key="3">
    <source>
        <dbReference type="ARBA" id="ARBA00022801"/>
    </source>
</evidence>
<accession>A0A437RAY9</accession>
<dbReference type="InterPro" id="IPR045090">
    <property type="entry name" value="Pept_M3A_M3B"/>
</dbReference>
<dbReference type="GO" id="GO:0006508">
    <property type="term" value="P:proteolysis"/>
    <property type="evidence" value="ECO:0007669"/>
    <property type="project" value="UniProtKB-KW"/>
</dbReference>
<dbReference type="Pfam" id="PF08439">
    <property type="entry name" value="Peptidase_M3_N"/>
    <property type="match status" value="1"/>
</dbReference>
<keyword evidence="3 6" id="KW-0378">Hydrolase</keyword>
<dbReference type="InterPro" id="IPR013647">
    <property type="entry name" value="OligopepF_N_dom"/>
</dbReference>
<proteinExistence type="inferred from homology"/>
<dbReference type="NCBIfam" id="TIGR00181">
    <property type="entry name" value="pepF"/>
    <property type="match status" value="1"/>
</dbReference>
<evidence type="ECO:0000256" key="1">
    <source>
        <dbReference type="ARBA" id="ARBA00022670"/>
    </source>
</evidence>
<keyword evidence="1 6" id="KW-0645">Protease</keyword>
<dbReference type="Proteomes" id="UP000285575">
    <property type="component" value="Unassembled WGS sequence"/>
</dbReference>
<keyword evidence="10" id="KW-1185">Reference proteome</keyword>
<dbReference type="GO" id="GO:0046872">
    <property type="term" value="F:metal ion binding"/>
    <property type="evidence" value="ECO:0007669"/>
    <property type="project" value="UniProtKB-UniRule"/>
</dbReference>
<comment type="similarity">
    <text evidence="6">Belongs to the peptidase M3B family.</text>
</comment>
<dbReference type="InterPro" id="IPR001567">
    <property type="entry name" value="Pept_M3A_M3B_dom"/>
</dbReference>
<evidence type="ECO:0000259" key="7">
    <source>
        <dbReference type="Pfam" id="PF01432"/>
    </source>
</evidence>
<keyword evidence="2 6" id="KW-0479">Metal-binding</keyword>
<evidence type="ECO:0000259" key="8">
    <source>
        <dbReference type="Pfam" id="PF08439"/>
    </source>
</evidence>
<sequence length="604" mass="67049">MPATPSRAEVPVETTWDLRDLFASEAAWEVEFEAIETARAALAAYEGRLGQDGATLLACLTDAETLGARLVRLSTFAYLRNAQDATHPPHQAATARVAALQARVDAATSFIDSEILALPEGRLQALRQAEPGLAAFDVPLDDLLAQRPHQLTPATEQALAALGEVLNAPYMVYGRCKFGDMRFAPFTDARGEVHANSFNAYESRFETHADVDVRRGAWASFTAGLRAHHHTSAATFATEVSKNVALARLRGHASAEAYLLQPHKIPQQLYRNILDIIQAELAPHMQRYARLRQRVLGLDRLLYCDIKAPLDPAYNPPMPWDEACQLVLDALAPMGEDYLAFVRRALTQRWVDRADNVGKSSGAFCSSPYGVHPYILITWSNTMRNVFTLAHELGHGGHFALAMKHQRFVNTRPAMPFIEAPSIMNEMLLAQHILGRSQEQRLRRTVIMQVLGTYHHNFVTHLLEAELQRQVYARAEQGGSITASVLDDCQGRILEGFWGDTVQIDDGARMTWMRQPHYYMGLYPYTYSVGLVASTAMALRVQEEGAPALQRWLQVLKAGGTRTPLELMRWAGVDLGSPQPIRDAVAYVGRLIDELEVSFATDAA</sequence>
<organism evidence="9 10">
    <name type="scientific">Rubrivivax rivuli</name>
    <dbReference type="NCBI Taxonomy" id="1862385"/>
    <lineage>
        <taxon>Bacteria</taxon>
        <taxon>Pseudomonadati</taxon>
        <taxon>Pseudomonadota</taxon>
        <taxon>Betaproteobacteria</taxon>
        <taxon>Burkholderiales</taxon>
        <taxon>Sphaerotilaceae</taxon>
        <taxon>Rubrivivax</taxon>
    </lineage>
</organism>
<dbReference type="GO" id="GO:0006518">
    <property type="term" value="P:peptide metabolic process"/>
    <property type="evidence" value="ECO:0007669"/>
    <property type="project" value="TreeGrafter"/>
</dbReference>
<protein>
    <recommendedName>
        <fullName evidence="6">Oligopeptidase F</fullName>
        <ecNumber evidence="6">3.4.24.-</ecNumber>
    </recommendedName>
</protein>
<dbReference type="InterPro" id="IPR034009">
    <property type="entry name" value="M3B_PepF_4"/>
</dbReference>
<evidence type="ECO:0000256" key="4">
    <source>
        <dbReference type="ARBA" id="ARBA00022833"/>
    </source>
</evidence>
<dbReference type="InterPro" id="IPR004438">
    <property type="entry name" value="Peptidase_M3B"/>
</dbReference>
<keyword evidence="4 6" id="KW-0862">Zinc</keyword>
<comment type="caution">
    <text evidence="9">The sequence shown here is derived from an EMBL/GenBank/DDBJ whole genome shotgun (WGS) entry which is preliminary data.</text>
</comment>
<evidence type="ECO:0000313" key="9">
    <source>
        <dbReference type="EMBL" id="RVU43882.1"/>
    </source>
</evidence>
<dbReference type="GO" id="GO:0004222">
    <property type="term" value="F:metalloendopeptidase activity"/>
    <property type="evidence" value="ECO:0007669"/>
    <property type="project" value="UniProtKB-UniRule"/>
</dbReference>
<comment type="function">
    <text evidence="6">Has oligopeptidase activity and degrades a variety of small bioactive peptides.</text>
</comment>
<evidence type="ECO:0000256" key="6">
    <source>
        <dbReference type="RuleBase" id="RU368091"/>
    </source>
</evidence>
<dbReference type="CDD" id="cd09609">
    <property type="entry name" value="M3B_PepF"/>
    <property type="match status" value="1"/>
</dbReference>